<dbReference type="Pfam" id="PF00560">
    <property type="entry name" value="LRR_1"/>
    <property type="match status" value="1"/>
</dbReference>
<dbReference type="AlphaFoldDB" id="A0A8S3S634"/>
<sequence>MSILLGCKEITLFLLIGVGCNANQNCKIISSCEMECHFDGPAYDCSDRGFLELPSFPETTVMIDLGRNALATLPENLFETNVALSSLHIDGNSLTTLPPNLFSSNVVLTYLKLTNNNLTSIPADVFKNNVALAYLFLEDNNLTNVPNGVFRNNVALYLL</sequence>
<evidence type="ECO:0000313" key="5">
    <source>
        <dbReference type="Proteomes" id="UP000683360"/>
    </source>
</evidence>
<evidence type="ECO:0000256" key="2">
    <source>
        <dbReference type="ARBA" id="ARBA00022737"/>
    </source>
</evidence>
<reference evidence="4" key="1">
    <citation type="submission" date="2021-03" db="EMBL/GenBank/DDBJ databases">
        <authorList>
            <person name="Bekaert M."/>
        </authorList>
    </citation>
    <scope>NUCLEOTIDE SEQUENCE</scope>
</reference>
<evidence type="ECO:0008006" key="6">
    <source>
        <dbReference type="Google" id="ProtNLM"/>
    </source>
</evidence>
<dbReference type="Pfam" id="PF13855">
    <property type="entry name" value="LRR_8"/>
    <property type="match status" value="1"/>
</dbReference>
<comment type="caution">
    <text evidence="4">The sequence shown here is derived from an EMBL/GenBank/DDBJ whole genome shotgun (WGS) entry which is preliminary data.</text>
</comment>
<dbReference type="Proteomes" id="UP000683360">
    <property type="component" value="Unassembled WGS sequence"/>
</dbReference>
<evidence type="ECO:0000256" key="1">
    <source>
        <dbReference type="ARBA" id="ARBA00022614"/>
    </source>
</evidence>
<keyword evidence="3" id="KW-0732">Signal</keyword>
<keyword evidence="5" id="KW-1185">Reference proteome</keyword>
<dbReference type="PANTHER" id="PTHR45712:SF1">
    <property type="entry name" value="NEPHROCAN"/>
    <property type="match status" value="1"/>
</dbReference>
<evidence type="ECO:0000256" key="3">
    <source>
        <dbReference type="SAM" id="SignalP"/>
    </source>
</evidence>
<feature type="signal peptide" evidence="3">
    <location>
        <begin position="1"/>
        <end position="22"/>
    </location>
</feature>
<dbReference type="PANTHER" id="PTHR45712">
    <property type="entry name" value="AGAP008170-PA"/>
    <property type="match status" value="1"/>
</dbReference>
<feature type="chain" id="PRO_5035805175" description="LRRNT domain-containing protein" evidence="3">
    <location>
        <begin position="23"/>
        <end position="159"/>
    </location>
</feature>
<dbReference type="SMART" id="SM00369">
    <property type="entry name" value="LRR_TYP"/>
    <property type="match status" value="4"/>
</dbReference>
<dbReference type="SUPFAM" id="SSF52058">
    <property type="entry name" value="L domain-like"/>
    <property type="match status" value="1"/>
</dbReference>
<dbReference type="OrthoDB" id="1055097at2759"/>
<dbReference type="GO" id="GO:0005615">
    <property type="term" value="C:extracellular space"/>
    <property type="evidence" value="ECO:0007669"/>
    <property type="project" value="TreeGrafter"/>
</dbReference>
<name>A0A8S3S634_MYTED</name>
<gene>
    <name evidence="4" type="ORF">MEDL_28401</name>
</gene>
<dbReference type="EMBL" id="CAJPWZ010001415">
    <property type="protein sequence ID" value="CAG2214572.1"/>
    <property type="molecule type" value="Genomic_DNA"/>
</dbReference>
<dbReference type="InterPro" id="IPR001611">
    <property type="entry name" value="Leu-rich_rpt"/>
</dbReference>
<keyword evidence="2" id="KW-0677">Repeat</keyword>
<evidence type="ECO:0000313" key="4">
    <source>
        <dbReference type="EMBL" id="CAG2214572.1"/>
    </source>
</evidence>
<dbReference type="InterPro" id="IPR032675">
    <property type="entry name" value="LRR_dom_sf"/>
</dbReference>
<keyword evidence="1" id="KW-0433">Leucine-rich repeat</keyword>
<accession>A0A8S3S634</accession>
<proteinExistence type="predicted"/>
<dbReference type="InterPro" id="IPR050333">
    <property type="entry name" value="SLRP"/>
</dbReference>
<dbReference type="PROSITE" id="PS51450">
    <property type="entry name" value="LRR"/>
    <property type="match status" value="1"/>
</dbReference>
<organism evidence="4 5">
    <name type="scientific">Mytilus edulis</name>
    <name type="common">Blue mussel</name>
    <dbReference type="NCBI Taxonomy" id="6550"/>
    <lineage>
        <taxon>Eukaryota</taxon>
        <taxon>Metazoa</taxon>
        <taxon>Spiralia</taxon>
        <taxon>Lophotrochozoa</taxon>
        <taxon>Mollusca</taxon>
        <taxon>Bivalvia</taxon>
        <taxon>Autobranchia</taxon>
        <taxon>Pteriomorphia</taxon>
        <taxon>Mytilida</taxon>
        <taxon>Mytiloidea</taxon>
        <taxon>Mytilidae</taxon>
        <taxon>Mytilinae</taxon>
        <taxon>Mytilus</taxon>
    </lineage>
</organism>
<dbReference type="Gene3D" id="3.80.10.10">
    <property type="entry name" value="Ribonuclease Inhibitor"/>
    <property type="match status" value="1"/>
</dbReference>
<dbReference type="InterPro" id="IPR003591">
    <property type="entry name" value="Leu-rich_rpt_typical-subtyp"/>
</dbReference>
<protein>
    <recommendedName>
        <fullName evidence="6">LRRNT domain-containing protein</fullName>
    </recommendedName>
</protein>